<sequence>MTVLACYTNTAEGLKAVQRGVQESIRLDADLVIANIDTDRAALQLEELGIDRSGFMSRGRNVDLLPQSETVHDAADLVLQAGQDLQASLIVIGLRKRSRVGKLLLGSHAQRILLEADCAVLTVKAN</sequence>
<comment type="similarity">
    <text evidence="1">Belongs to the universal stress protein A family.</text>
</comment>
<dbReference type="PRINTS" id="PR01438">
    <property type="entry name" value="UNVRSLSTRESS"/>
</dbReference>
<dbReference type="SUPFAM" id="SSF52402">
    <property type="entry name" value="Adenine nucleotide alpha hydrolases-like"/>
    <property type="match status" value="1"/>
</dbReference>
<organism evidence="3 4">
    <name type="scientific">Arthrobacter crystallopoietes BAB-32</name>
    <dbReference type="NCBI Taxonomy" id="1246476"/>
    <lineage>
        <taxon>Bacteria</taxon>
        <taxon>Bacillati</taxon>
        <taxon>Actinomycetota</taxon>
        <taxon>Actinomycetes</taxon>
        <taxon>Micrococcales</taxon>
        <taxon>Micrococcaceae</taxon>
        <taxon>Crystallibacter</taxon>
    </lineage>
</organism>
<dbReference type="Proteomes" id="UP000010729">
    <property type="component" value="Unassembled WGS sequence"/>
</dbReference>
<accession>N1V848</accession>
<dbReference type="AlphaFoldDB" id="N1V848"/>
<evidence type="ECO:0000313" key="3">
    <source>
        <dbReference type="EMBL" id="EMY34423.1"/>
    </source>
</evidence>
<dbReference type="RefSeq" id="WP_005268788.1">
    <property type="nucleotide sequence ID" value="NZ_ANPE02000114.1"/>
</dbReference>
<keyword evidence="4" id="KW-1185">Reference proteome</keyword>
<dbReference type="InterPro" id="IPR006015">
    <property type="entry name" value="Universal_stress_UspA"/>
</dbReference>
<dbReference type="CDD" id="cd00293">
    <property type="entry name" value="USP-like"/>
    <property type="match status" value="1"/>
</dbReference>
<dbReference type="InterPro" id="IPR014729">
    <property type="entry name" value="Rossmann-like_a/b/a_fold"/>
</dbReference>
<reference evidence="3 4" key="1">
    <citation type="journal article" date="2013" name="Genome Announc.">
        <title>Draft Genome Sequence of Arthrobacter crystallopoietes Strain BAB-32, Revealing Genes for Bioremediation.</title>
        <authorList>
            <person name="Joshi M.N."/>
            <person name="Pandit A.S."/>
            <person name="Sharma A."/>
            <person name="Pandya R.V."/>
            <person name="Desai S.M."/>
            <person name="Saxena A.K."/>
            <person name="Bagatharia S.B."/>
        </authorList>
    </citation>
    <scope>NUCLEOTIDE SEQUENCE [LARGE SCALE GENOMIC DNA]</scope>
    <source>
        <strain evidence="3 4">BAB-32</strain>
    </source>
</reference>
<dbReference type="Pfam" id="PF00582">
    <property type="entry name" value="Usp"/>
    <property type="match status" value="1"/>
</dbReference>
<dbReference type="InterPro" id="IPR006016">
    <property type="entry name" value="UspA"/>
</dbReference>
<evidence type="ECO:0000256" key="1">
    <source>
        <dbReference type="ARBA" id="ARBA00008791"/>
    </source>
</evidence>
<evidence type="ECO:0000313" key="4">
    <source>
        <dbReference type="Proteomes" id="UP000010729"/>
    </source>
</evidence>
<protein>
    <submittedName>
        <fullName evidence="3">Universal stress protein UspA-like protein</fullName>
    </submittedName>
</protein>
<dbReference type="OrthoDB" id="5419113at2"/>
<proteinExistence type="inferred from homology"/>
<comment type="caution">
    <text evidence="3">The sequence shown here is derived from an EMBL/GenBank/DDBJ whole genome shotgun (WGS) entry which is preliminary data.</text>
</comment>
<gene>
    <name evidence="3" type="ORF">D477_009735</name>
</gene>
<name>N1V848_9MICC</name>
<evidence type="ECO:0000259" key="2">
    <source>
        <dbReference type="Pfam" id="PF00582"/>
    </source>
</evidence>
<dbReference type="EMBL" id="ANPE02000114">
    <property type="protein sequence ID" value="EMY34423.1"/>
    <property type="molecule type" value="Genomic_DNA"/>
</dbReference>
<feature type="domain" description="UspA" evidence="2">
    <location>
        <begin position="2"/>
        <end position="124"/>
    </location>
</feature>
<dbReference type="Gene3D" id="3.40.50.620">
    <property type="entry name" value="HUPs"/>
    <property type="match status" value="1"/>
</dbReference>